<dbReference type="RefSeq" id="WP_377180761.1">
    <property type="nucleotide sequence ID" value="NZ_JBHUOG010000001.1"/>
</dbReference>
<dbReference type="Proteomes" id="UP001597479">
    <property type="component" value="Unassembled WGS sequence"/>
</dbReference>
<dbReference type="CDD" id="cd00221">
    <property type="entry name" value="Vsr"/>
    <property type="match status" value="1"/>
</dbReference>
<sequence length="130" mass="15302">MSRQARRDTKPELLLRRELHSRGLRYRVDAPLPGMTRRRADILFTRRHLAIFVDGCFWHSCPEHGTSPANNGAWWSEKLRRNVERDRQTDAHLRALGWAVIRVWEHEDMSAAADRIEELIQVLTESPKPR</sequence>
<dbReference type="Pfam" id="PF03852">
    <property type="entry name" value="Vsr"/>
    <property type="match status" value="1"/>
</dbReference>
<keyword evidence="5" id="KW-0234">DNA repair</keyword>
<accession>A0ABW5VPP0</accession>
<keyword evidence="2 7" id="KW-0255">Endonuclease</keyword>
<evidence type="ECO:0000256" key="3">
    <source>
        <dbReference type="ARBA" id="ARBA00022763"/>
    </source>
</evidence>
<dbReference type="SUPFAM" id="SSF52980">
    <property type="entry name" value="Restriction endonuclease-like"/>
    <property type="match status" value="1"/>
</dbReference>
<keyword evidence="1" id="KW-0540">Nuclease</keyword>
<evidence type="ECO:0000313" key="7">
    <source>
        <dbReference type="EMBL" id="MFD2792922.1"/>
    </source>
</evidence>
<evidence type="ECO:0000313" key="8">
    <source>
        <dbReference type="Proteomes" id="UP001597479"/>
    </source>
</evidence>
<comment type="similarity">
    <text evidence="6">Belongs to the Vsr family.</text>
</comment>
<organism evidence="7 8">
    <name type="scientific">Promicromonospora vindobonensis</name>
    <dbReference type="NCBI Taxonomy" id="195748"/>
    <lineage>
        <taxon>Bacteria</taxon>
        <taxon>Bacillati</taxon>
        <taxon>Actinomycetota</taxon>
        <taxon>Actinomycetes</taxon>
        <taxon>Micrococcales</taxon>
        <taxon>Promicromonosporaceae</taxon>
        <taxon>Promicromonospora</taxon>
    </lineage>
</organism>
<keyword evidence="3" id="KW-0227">DNA damage</keyword>
<dbReference type="NCBIfam" id="TIGR00632">
    <property type="entry name" value="vsr"/>
    <property type="match status" value="1"/>
</dbReference>
<dbReference type="GO" id="GO:0004519">
    <property type="term" value="F:endonuclease activity"/>
    <property type="evidence" value="ECO:0007669"/>
    <property type="project" value="UniProtKB-KW"/>
</dbReference>
<evidence type="ECO:0000256" key="6">
    <source>
        <dbReference type="ARBA" id="ARBA00029466"/>
    </source>
</evidence>
<dbReference type="EMBL" id="JBHUOG010000001">
    <property type="protein sequence ID" value="MFD2792922.1"/>
    <property type="molecule type" value="Genomic_DNA"/>
</dbReference>
<dbReference type="Gene3D" id="3.40.960.10">
    <property type="entry name" value="VSR Endonuclease"/>
    <property type="match status" value="1"/>
</dbReference>
<evidence type="ECO:0000256" key="5">
    <source>
        <dbReference type="ARBA" id="ARBA00023204"/>
    </source>
</evidence>
<evidence type="ECO:0000256" key="1">
    <source>
        <dbReference type="ARBA" id="ARBA00022722"/>
    </source>
</evidence>
<comment type="caution">
    <text evidence="7">The sequence shown here is derived from an EMBL/GenBank/DDBJ whole genome shotgun (WGS) entry which is preliminary data.</text>
</comment>
<reference evidence="8" key="1">
    <citation type="journal article" date="2019" name="Int. J. Syst. Evol. Microbiol.">
        <title>The Global Catalogue of Microorganisms (GCM) 10K type strain sequencing project: providing services to taxonomists for standard genome sequencing and annotation.</title>
        <authorList>
            <consortium name="The Broad Institute Genomics Platform"/>
            <consortium name="The Broad Institute Genome Sequencing Center for Infectious Disease"/>
            <person name="Wu L."/>
            <person name="Ma J."/>
        </authorList>
    </citation>
    <scope>NUCLEOTIDE SEQUENCE [LARGE SCALE GENOMIC DNA]</scope>
    <source>
        <strain evidence="8">CCM 7044</strain>
    </source>
</reference>
<evidence type="ECO:0000256" key="4">
    <source>
        <dbReference type="ARBA" id="ARBA00022801"/>
    </source>
</evidence>
<dbReference type="InterPro" id="IPR004603">
    <property type="entry name" value="DNA_mismatch_endonuc_vsr"/>
</dbReference>
<keyword evidence="8" id="KW-1185">Reference proteome</keyword>
<name>A0ABW5VPP0_9MICO</name>
<gene>
    <name evidence="7" type="ORF">ACFS27_05095</name>
</gene>
<keyword evidence="4" id="KW-0378">Hydrolase</keyword>
<protein>
    <submittedName>
        <fullName evidence="7">Very short patch repair endonuclease</fullName>
    </submittedName>
</protein>
<proteinExistence type="inferred from homology"/>
<dbReference type="InterPro" id="IPR011335">
    <property type="entry name" value="Restrct_endonuc-II-like"/>
</dbReference>
<evidence type="ECO:0000256" key="2">
    <source>
        <dbReference type="ARBA" id="ARBA00022759"/>
    </source>
</evidence>